<protein>
    <submittedName>
        <fullName evidence="1">Uncharacterized protein</fullName>
    </submittedName>
</protein>
<dbReference type="AlphaFoldDB" id="N8ZCX3"/>
<dbReference type="InterPro" id="IPR046611">
    <property type="entry name" value="DUF6670"/>
</dbReference>
<dbReference type="OrthoDB" id="6672593at2"/>
<dbReference type="GeneID" id="84211148"/>
<dbReference type="EMBL" id="APPN01000083">
    <property type="protein sequence ID" value="ENV31519.1"/>
    <property type="molecule type" value="Genomic_DNA"/>
</dbReference>
<proteinExistence type="predicted"/>
<evidence type="ECO:0000313" key="1">
    <source>
        <dbReference type="EMBL" id="ENV31519.1"/>
    </source>
</evidence>
<dbReference type="PATRIC" id="fig|1120926.3.peg.3764"/>
<sequence>MQLLMSTERQTQPRNQARFPLSLDYHAPKGRFRIIHQGLKIPNLPAPLHYFNFVSIIGQPRIPMLRNEYAIQTTALDTVSIISSSSPHMVGHFHSYSIENDCKFEQGEFQFSDRESLIGDLPDFYFVRNDPELSAEIKIKTLPIVSHFTKIRFGLFDHWSMPCHCTGNIIYKGQHFTIDQLGCFDFARIVNMPYLPWCFYSYQVINLQKDRQIVFLHIRNHFNQIVQSKIYLRDIEQQSSQLFEDNVQFKIHRVYPKVTTPNHQDMYLAREFEWSYQNEKSTIHLYGQSRGDFKFGLAAGYVGSFNYQIKINEEIEEGSSGYCEYIDCRPLKWQEKNFKEKILDGLAHPEPFLLKK</sequence>
<organism evidence="1 2">
    <name type="scientific">Acinetobacter gerneri DSM 14967 = CIP 107464 = MTCC 9824</name>
    <dbReference type="NCBI Taxonomy" id="1120926"/>
    <lineage>
        <taxon>Bacteria</taxon>
        <taxon>Pseudomonadati</taxon>
        <taxon>Pseudomonadota</taxon>
        <taxon>Gammaproteobacteria</taxon>
        <taxon>Moraxellales</taxon>
        <taxon>Moraxellaceae</taxon>
        <taxon>Acinetobacter</taxon>
    </lineage>
</organism>
<comment type="caution">
    <text evidence="1">The sequence shown here is derived from an EMBL/GenBank/DDBJ whole genome shotgun (WGS) entry which is preliminary data.</text>
</comment>
<dbReference type="HOGENOM" id="CLU_061504_0_0_6"/>
<dbReference type="eggNOG" id="ENOG5030E13">
    <property type="taxonomic scope" value="Bacteria"/>
</dbReference>
<reference evidence="1 2" key="1">
    <citation type="submission" date="2013-02" db="EMBL/GenBank/DDBJ databases">
        <title>The Genome Sequence of Acinetobacter gerneri CIP 107464.</title>
        <authorList>
            <consortium name="The Broad Institute Genome Sequencing Platform"/>
            <consortium name="The Broad Institute Genome Sequencing Center for Infectious Disease"/>
            <person name="Cerqueira G."/>
            <person name="Feldgarden M."/>
            <person name="Courvalin P."/>
            <person name="Perichon B."/>
            <person name="Grillot-Courvalin C."/>
            <person name="Clermont D."/>
            <person name="Rocha E."/>
            <person name="Yoon E.-J."/>
            <person name="Nemec A."/>
            <person name="Walker B."/>
            <person name="Young S.K."/>
            <person name="Zeng Q."/>
            <person name="Gargeya S."/>
            <person name="Fitzgerald M."/>
            <person name="Haas B."/>
            <person name="Abouelleil A."/>
            <person name="Alvarado L."/>
            <person name="Arachchi H.M."/>
            <person name="Berlin A.M."/>
            <person name="Chapman S.B."/>
            <person name="Dewar J."/>
            <person name="Goldberg J."/>
            <person name="Griggs A."/>
            <person name="Gujja S."/>
            <person name="Hansen M."/>
            <person name="Howarth C."/>
            <person name="Imamovic A."/>
            <person name="Larimer J."/>
            <person name="McCowan C."/>
            <person name="Murphy C."/>
            <person name="Neiman D."/>
            <person name="Pearson M."/>
            <person name="Priest M."/>
            <person name="Roberts A."/>
            <person name="Saif S."/>
            <person name="Shea T."/>
            <person name="Sisk P."/>
            <person name="Sykes S."/>
            <person name="Wortman J."/>
            <person name="Nusbaum C."/>
            <person name="Birren B."/>
        </authorList>
    </citation>
    <scope>NUCLEOTIDE SEQUENCE [LARGE SCALE GENOMIC DNA]</scope>
    <source>
        <strain evidence="1 2">CIP 107464</strain>
    </source>
</reference>
<name>N8ZCX3_9GAMM</name>
<keyword evidence="2" id="KW-1185">Reference proteome</keyword>
<dbReference type="RefSeq" id="WP_004869357.1">
    <property type="nucleotide sequence ID" value="NZ_ASYY01000075.1"/>
</dbReference>
<accession>N8ZCX3</accession>
<evidence type="ECO:0000313" key="2">
    <source>
        <dbReference type="Proteomes" id="UP000013117"/>
    </source>
</evidence>
<gene>
    <name evidence="1" type="ORF">F960_03880</name>
</gene>
<dbReference type="Pfam" id="PF20375">
    <property type="entry name" value="DUF6670"/>
    <property type="match status" value="1"/>
</dbReference>
<dbReference type="STRING" id="202952.GCA_000747725_00965"/>
<dbReference type="Proteomes" id="UP000013117">
    <property type="component" value="Unassembled WGS sequence"/>
</dbReference>